<accession>A0ABT0ESC6</accession>
<gene>
    <name evidence="1" type="ORF">L9059_00195</name>
</gene>
<proteinExistence type="predicted"/>
<dbReference type="RefSeq" id="WP_247285408.1">
    <property type="nucleotide sequence ID" value="NZ_JAKNRW010000001.1"/>
</dbReference>
<protein>
    <submittedName>
        <fullName evidence="1">Uncharacterized protein</fullName>
    </submittedName>
</protein>
<comment type="caution">
    <text evidence="1">The sequence shown here is derived from an EMBL/GenBank/DDBJ whole genome shotgun (WGS) entry which is preliminary data.</text>
</comment>
<sequence>MTYDTLTINAPSPDAASTDYTIASGEGRNDTFIVDSEMRLFRKPYGDPFTYQSRDASGAFRLTRVVDGGVVYSAIKFFNGVVVDICSEAATYGYCFEPTWERIEHVADGGMHKCVTEHVGVIHRAQTGSQVDYADDKQRVMVALALCDSHLLGKTSAATGWALLDPEHIAAICSWAR</sequence>
<organism evidence="1 2">
    <name type="scientific">Pseudomonas violetae</name>
    <dbReference type="NCBI Taxonomy" id="2915813"/>
    <lineage>
        <taxon>Bacteria</taxon>
        <taxon>Pseudomonadati</taxon>
        <taxon>Pseudomonadota</taxon>
        <taxon>Gammaproteobacteria</taxon>
        <taxon>Pseudomonadales</taxon>
        <taxon>Pseudomonadaceae</taxon>
        <taxon>Pseudomonas</taxon>
    </lineage>
</organism>
<keyword evidence="2" id="KW-1185">Reference proteome</keyword>
<name>A0ABT0ESC6_9PSED</name>
<evidence type="ECO:0000313" key="2">
    <source>
        <dbReference type="Proteomes" id="UP001299876"/>
    </source>
</evidence>
<reference evidence="1 2" key="1">
    <citation type="submission" date="2022-02" db="EMBL/GenBank/DDBJ databases">
        <title>Comparative genomics of the first Antarctic Pseudomonas spp. capable of biotransforming 2,4,6-Trinitrotoluene.</title>
        <authorList>
            <person name="Cabrera M.A."/>
            <person name="Marquez S.L."/>
            <person name="Perez-Donoso J.M."/>
        </authorList>
    </citation>
    <scope>NUCLEOTIDE SEQUENCE [LARGE SCALE GENOMIC DNA]</scope>
    <source>
        <strain evidence="1 2">TNT19</strain>
    </source>
</reference>
<dbReference type="EMBL" id="JAKNRW010000001">
    <property type="protein sequence ID" value="MCK1788632.1"/>
    <property type="molecule type" value="Genomic_DNA"/>
</dbReference>
<evidence type="ECO:0000313" key="1">
    <source>
        <dbReference type="EMBL" id="MCK1788632.1"/>
    </source>
</evidence>
<dbReference type="Proteomes" id="UP001299876">
    <property type="component" value="Unassembled WGS sequence"/>
</dbReference>